<evidence type="ECO:0000259" key="1">
    <source>
        <dbReference type="Pfam" id="PF01425"/>
    </source>
</evidence>
<dbReference type="InterPro" id="IPR036928">
    <property type="entry name" value="AS_sf"/>
</dbReference>
<dbReference type="Proteomes" id="UP000012488">
    <property type="component" value="Chromosome"/>
</dbReference>
<evidence type="ECO:0000313" key="2">
    <source>
        <dbReference type="EMBL" id="QGY01932.1"/>
    </source>
</evidence>
<feature type="domain" description="Amidase" evidence="1">
    <location>
        <begin position="56"/>
        <end position="474"/>
    </location>
</feature>
<protein>
    <submittedName>
        <fullName evidence="2">Amidase</fullName>
    </submittedName>
</protein>
<evidence type="ECO:0000313" key="3">
    <source>
        <dbReference type="Proteomes" id="UP000012488"/>
    </source>
</evidence>
<dbReference type="InterPro" id="IPR020556">
    <property type="entry name" value="Amidase_CS"/>
</dbReference>
<dbReference type="PANTHER" id="PTHR43372:SF4">
    <property type="entry name" value="FATTY-ACID AMIDE HYDROLASE 2"/>
    <property type="match status" value="1"/>
</dbReference>
<proteinExistence type="predicted"/>
<accession>A0A6B9FIV9</accession>
<dbReference type="GO" id="GO:0012505">
    <property type="term" value="C:endomembrane system"/>
    <property type="evidence" value="ECO:0007669"/>
    <property type="project" value="TreeGrafter"/>
</dbReference>
<reference evidence="2 3" key="1">
    <citation type="journal article" date="2012" name="Genet. Mol. Biol.">
        <title>Analysis of 16S rRNA and mxaF genes revealing insights into Methylobacterium niche-specific plant association.</title>
        <authorList>
            <person name="Dourado M.N."/>
            <person name="Andreote F.D."/>
            <person name="Dini-Andreote F."/>
            <person name="Conti R."/>
            <person name="Araujo J.M."/>
            <person name="Araujo W.L."/>
        </authorList>
    </citation>
    <scope>NUCLEOTIDE SEQUENCE [LARGE SCALE GENOMIC DNA]</scope>
    <source>
        <strain evidence="2 3">SR1.6/6</strain>
    </source>
</reference>
<dbReference type="AlphaFoldDB" id="A0A6B9FIV9"/>
<dbReference type="PANTHER" id="PTHR43372">
    <property type="entry name" value="FATTY-ACID AMIDE HYDROLASE"/>
    <property type="match status" value="1"/>
</dbReference>
<reference evidence="2 3" key="2">
    <citation type="journal article" date="2013" name="Genome Announc.">
        <title>Draft Genome Sequence of Methylobacterium mesophilicum Strain SR1.6/6, Isolated from Citrus sinensis.</title>
        <authorList>
            <person name="Marinho Almeida D."/>
            <person name="Dini-Andreote F."/>
            <person name="Camargo Neves A.A."/>
            <person name="Juca Ramos R.T."/>
            <person name="Andreote F.D."/>
            <person name="Carneiro A.R."/>
            <person name="Oliveira de Souza Lima A."/>
            <person name="Caracciolo Gomes de Sa P.H."/>
            <person name="Ribeiro Barbosa M.S."/>
            <person name="Araujo W.L."/>
            <person name="Silva A."/>
        </authorList>
    </citation>
    <scope>NUCLEOTIDE SEQUENCE [LARGE SCALE GENOMIC DNA]</scope>
    <source>
        <strain evidence="2 3">SR1.6/6</strain>
    </source>
</reference>
<dbReference type="InterPro" id="IPR023631">
    <property type="entry name" value="Amidase_dom"/>
</dbReference>
<dbReference type="KEGG" id="mmes:MMSR116_08610"/>
<dbReference type="SUPFAM" id="SSF75304">
    <property type="entry name" value="Amidase signature (AS) enzymes"/>
    <property type="match status" value="1"/>
</dbReference>
<dbReference type="Gene3D" id="3.90.1300.10">
    <property type="entry name" value="Amidase signature (AS) domain"/>
    <property type="match status" value="1"/>
</dbReference>
<sequence>MMADRINRRDALIGIAATGALPAIRPGPAIGATGSSTTAGELAAAIRSGRRSARETVDLHLDRIAAANPRLNAVVQLTADAARREADEADAMLARGQVKGPLHGVPVTIKDTLETAGTICTGGTLGRASYVPKADATAVARLRAAGAIVLGKTNVPELAGALETDNLVYGRTNNPYDLARTPGGSSGGEAAIVAAAGSPLGLGTDAGGSIRVPAHYCGLAALKPTSGRVPRTGQFPRPMGAHNAVFHVSLIARSVDDLALALPIIAGPDFHDYTIVDMPLLDSRAVDLSKVKLAFFDDDGLASPTAEIAAAVHHAVEALALAGVTVTERRPPDAAKAGTIYYDMTRGDGAAGVRAFLKSIGTERISPLFEQSLQSRSSPAMGSITEALAAFNRWDAYRNAMLAFMQDYDALLSPVLPYAAPRHGTSFDDELQKGVGYAQMHNLTGWPSSTVRVGTSPEGLPLGVQVAARPWREDVALALVRQLEIRFGGWTAPNL</sequence>
<dbReference type="RefSeq" id="WP_051072259.1">
    <property type="nucleotide sequence ID" value="NZ_CP043538.1"/>
</dbReference>
<organism evidence="2 3">
    <name type="scientific">Methylobacterium mesophilicum SR1.6/6</name>
    <dbReference type="NCBI Taxonomy" id="908290"/>
    <lineage>
        <taxon>Bacteria</taxon>
        <taxon>Pseudomonadati</taxon>
        <taxon>Pseudomonadota</taxon>
        <taxon>Alphaproteobacteria</taxon>
        <taxon>Hyphomicrobiales</taxon>
        <taxon>Methylobacteriaceae</taxon>
        <taxon>Methylobacterium</taxon>
    </lineage>
</organism>
<dbReference type="PROSITE" id="PS00571">
    <property type="entry name" value="AMIDASES"/>
    <property type="match status" value="1"/>
</dbReference>
<gene>
    <name evidence="2" type="ORF">MMSR116_08610</name>
</gene>
<dbReference type="PIRSF" id="PIRSF001221">
    <property type="entry name" value="Amidase_fungi"/>
    <property type="match status" value="1"/>
</dbReference>
<dbReference type="Pfam" id="PF01425">
    <property type="entry name" value="Amidase"/>
    <property type="match status" value="1"/>
</dbReference>
<name>A0A6B9FIV9_9HYPH</name>
<dbReference type="OrthoDB" id="9814821at2"/>
<dbReference type="EMBL" id="CP043538">
    <property type="protein sequence ID" value="QGY01932.1"/>
    <property type="molecule type" value="Genomic_DNA"/>
</dbReference>
<dbReference type="InterPro" id="IPR052739">
    <property type="entry name" value="FAAH2"/>
</dbReference>